<dbReference type="GO" id="GO:0009055">
    <property type="term" value="F:electron transfer activity"/>
    <property type="evidence" value="ECO:0007669"/>
    <property type="project" value="TreeGrafter"/>
</dbReference>
<feature type="transmembrane region" description="Helical" evidence="12">
    <location>
        <begin position="181"/>
        <end position="205"/>
    </location>
</feature>
<evidence type="ECO:0000256" key="1">
    <source>
        <dbReference type="ARBA" id="ARBA00004651"/>
    </source>
</evidence>
<keyword evidence="4" id="KW-1003">Cell membrane</keyword>
<gene>
    <name evidence="13" type="primary">cydB</name>
    <name evidence="13" type="ORF">Poly30_07070</name>
</gene>
<evidence type="ECO:0000256" key="2">
    <source>
        <dbReference type="ARBA" id="ARBA00007543"/>
    </source>
</evidence>
<dbReference type="GO" id="GO:0046872">
    <property type="term" value="F:metal ion binding"/>
    <property type="evidence" value="ECO:0007669"/>
    <property type="project" value="UniProtKB-KW"/>
</dbReference>
<feature type="transmembrane region" description="Helical" evidence="12">
    <location>
        <begin position="329"/>
        <end position="352"/>
    </location>
</feature>
<evidence type="ECO:0000256" key="12">
    <source>
        <dbReference type="SAM" id="Phobius"/>
    </source>
</evidence>
<feature type="transmembrane region" description="Helical" evidence="12">
    <location>
        <begin position="278"/>
        <end position="300"/>
    </location>
</feature>
<dbReference type="GO" id="GO:0016682">
    <property type="term" value="F:oxidoreductase activity, acting on diphenols and related substances as donors, oxygen as acceptor"/>
    <property type="evidence" value="ECO:0007669"/>
    <property type="project" value="TreeGrafter"/>
</dbReference>
<keyword evidence="6 12" id="KW-0812">Transmembrane</keyword>
<evidence type="ECO:0000256" key="8">
    <source>
        <dbReference type="ARBA" id="ARBA00022982"/>
    </source>
</evidence>
<sequence>MSSLSLAMLADAADSVGWTGLSHDTLGIVWFGVLGVLLIGYAILDGFDLGVGMMQPFVARTDEERRLVLNSIGPIWDGNEVWLVTFGGALFAAFPEAYATIFSAFYDALFLVLFGLVLRAVSIEFRSKLETARWRSVWDHVFFGSSVLVTFLFGVAVGNAMRGIALDERHEYTGGFLDLLSPFAIAAGLMAVALFALHGSIFLMLKTHGDLQQRVLPRVRIAYINFIVTFLVTTGLALWKTPTTLENMATHPILWTVPATLGVAVIGVKVAHNAKKNVAAFALSSLMIASFVALLGVGLFPHLVRSSVIPESHSLTVFNASSSTKTLEIMLLIAAIGMPLVLTYTGIVYWTFRGKVRLDAHSY</sequence>
<keyword evidence="3" id="KW-0813">Transport</keyword>
<evidence type="ECO:0000256" key="11">
    <source>
        <dbReference type="ARBA" id="ARBA00023136"/>
    </source>
</evidence>
<keyword evidence="8" id="KW-0249">Electron transport</keyword>
<feature type="transmembrane region" description="Helical" evidence="12">
    <location>
        <begin position="25"/>
        <end position="44"/>
    </location>
</feature>
<evidence type="ECO:0000256" key="7">
    <source>
        <dbReference type="ARBA" id="ARBA00022723"/>
    </source>
</evidence>
<keyword evidence="9 12" id="KW-1133">Transmembrane helix</keyword>
<dbReference type="AlphaFoldDB" id="A0A518EMB5"/>
<dbReference type="GO" id="GO:0070069">
    <property type="term" value="C:cytochrome complex"/>
    <property type="evidence" value="ECO:0007669"/>
    <property type="project" value="TreeGrafter"/>
</dbReference>
<keyword evidence="5" id="KW-0349">Heme</keyword>
<evidence type="ECO:0000256" key="3">
    <source>
        <dbReference type="ARBA" id="ARBA00022448"/>
    </source>
</evidence>
<comment type="subcellular location">
    <subcellularLocation>
        <location evidence="1">Cell membrane</location>
        <topology evidence="1">Multi-pass membrane protein</topology>
    </subcellularLocation>
</comment>
<dbReference type="PANTHER" id="PTHR43141:SF5">
    <property type="entry name" value="CYTOCHROME BD-I UBIQUINOL OXIDASE SUBUNIT 2"/>
    <property type="match status" value="1"/>
</dbReference>
<dbReference type="PIRSF" id="PIRSF000267">
    <property type="entry name" value="Cyt_oxidse_sub2"/>
    <property type="match status" value="1"/>
</dbReference>
<evidence type="ECO:0000313" key="13">
    <source>
        <dbReference type="EMBL" id="QDV05211.1"/>
    </source>
</evidence>
<feature type="transmembrane region" description="Helical" evidence="12">
    <location>
        <begin position="253"/>
        <end position="271"/>
    </location>
</feature>
<keyword evidence="11 12" id="KW-0472">Membrane</keyword>
<evidence type="ECO:0000256" key="10">
    <source>
        <dbReference type="ARBA" id="ARBA00023004"/>
    </source>
</evidence>
<feature type="transmembrane region" description="Helical" evidence="12">
    <location>
        <begin position="100"/>
        <end position="121"/>
    </location>
</feature>
<dbReference type="Proteomes" id="UP000320390">
    <property type="component" value="Chromosome"/>
</dbReference>
<feature type="transmembrane region" description="Helical" evidence="12">
    <location>
        <begin position="141"/>
        <end position="161"/>
    </location>
</feature>
<dbReference type="RefSeq" id="WP_419190907.1">
    <property type="nucleotide sequence ID" value="NZ_CP036434.1"/>
</dbReference>
<feature type="transmembrane region" description="Helical" evidence="12">
    <location>
        <begin position="221"/>
        <end position="241"/>
    </location>
</feature>
<keyword evidence="10" id="KW-0408">Iron</keyword>
<feature type="transmembrane region" description="Helical" evidence="12">
    <location>
        <begin position="75"/>
        <end position="94"/>
    </location>
</feature>
<evidence type="ECO:0000256" key="9">
    <source>
        <dbReference type="ARBA" id="ARBA00022989"/>
    </source>
</evidence>
<dbReference type="InterPro" id="IPR003317">
    <property type="entry name" value="Cyt-d_oxidase_su2"/>
</dbReference>
<organism evidence="13 14">
    <name type="scientific">Saltatorellus ferox</name>
    <dbReference type="NCBI Taxonomy" id="2528018"/>
    <lineage>
        <taxon>Bacteria</taxon>
        <taxon>Pseudomonadati</taxon>
        <taxon>Planctomycetota</taxon>
        <taxon>Planctomycetia</taxon>
        <taxon>Planctomycetia incertae sedis</taxon>
        <taxon>Saltatorellus</taxon>
    </lineage>
</organism>
<dbReference type="PANTHER" id="PTHR43141">
    <property type="entry name" value="CYTOCHROME BD2 SUBUNIT II"/>
    <property type="match status" value="1"/>
</dbReference>
<name>A0A518EMB5_9BACT</name>
<accession>A0A518EMB5</accession>
<comment type="similarity">
    <text evidence="2">Belongs to the cytochrome ubiquinol oxidase subunit 2 family.</text>
</comment>
<reference evidence="13 14" key="1">
    <citation type="submission" date="2019-02" db="EMBL/GenBank/DDBJ databases">
        <title>Deep-cultivation of Planctomycetes and their phenomic and genomic characterization uncovers novel biology.</title>
        <authorList>
            <person name="Wiegand S."/>
            <person name="Jogler M."/>
            <person name="Boedeker C."/>
            <person name="Pinto D."/>
            <person name="Vollmers J."/>
            <person name="Rivas-Marin E."/>
            <person name="Kohn T."/>
            <person name="Peeters S.H."/>
            <person name="Heuer A."/>
            <person name="Rast P."/>
            <person name="Oberbeckmann S."/>
            <person name="Bunk B."/>
            <person name="Jeske O."/>
            <person name="Meyerdierks A."/>
            <person name="Storesund J.E."/>
            <person name="Kallscheuer N."/>
            <person name="Luecker S."/>
            <person name="Lage O.M."/>
            <person name="Pohl T."/>
            <person name="Merkel B.J."/>
            <person name="Hornburger P."/>
            <person name="Mueller R.-W."/>
            <person name="Bruemmer F."/>
            <person name="Labrenz M."/>
            <person name="Spormann A.M."/>
            <person name="Op den Camp H."/>
            <person name="Overmann J."/>
            <person name="Amann R."/>
            <person name="Jetten M.S.M."/>
            <person name="Mascher T."/>
            <person name="Medema M.H."/>
            <person name="Devos D.P."/>
            <person name="Kaster A.-K."/>
            <person name="Ovreas L."/>
            <person name="Rohde M."/>
            <person name="Galperin M.Y."/>
            <person name="Jogler C."/>
        </authorList>
    </citation>
    <scope>NUCLEOTIDE SEQUENCE [LARGE SCALE GENOMIC DNA]</scope>
    <source>
        <strain evidence="13 14">Poly30</strain>
    </source>
</reference>
<evidence type="ECO:0000256" key="4">
    <source>
        <dbReference type="ARBA" id="ARBA00022475"/>
    </source>
</evidence>
<dbReference type="NCBIfam" id="TIGR00203">
    <property type="entry name" value="cydB"/>
    <property type="match status" value="1"/>
</dbReference>
<protein>
    <submittedName>
        <fullName evidence="13">Cytochrome bd-I ubiquinol oxidase subunit 2</fullName>
    </submittedName>
</protein>
<dbReference type="GO" id="GO:0019646">
    <property type="term" value="P:aerobic electron transport chain"/>
    <property type="evidence" value="ECO:0007669"/>
    <property type="project" value="TreeGrafter"/>
</dbReference>
<keyword evidence="7" id="KW-0479">Metal-binding</keyword>
<dbReference type="Pfam" id="PF02322">
    <property type="entry name" value="Cyt_bd_oxida_II"/>
    <property type="match status" value="1"/>
</dbReference>
<evidence type="ECO:0000256" key="5">
    <source>
        <dbReference type="ARBA" id="ARBA00022617"/>
    </source>
</evidence>
<dbReference type="EMBL" id="CP036434">
    <property type="protein sequence ID" value="QDV05211.1"/>
    <property type="molecule type" value="Genomic_DNA"/>
</dbReference>
<dbReference type="GO" id="GO:0005886">
    <property type="term" value="C:plasma membrane"/>
    <property type="evidence" value="ECO:0007669"/>
    <property type="project" value="UniProtKB-SubCell"/>
</dbReference>
<keyword evidence="14" id="KW-1185">Reference proteome</keyword>
<evidence type="ECO:0000313" key="14">
    <source>
        <dbReference type="Proteomes" id="UP000320390"/>
    </source>
</evidence>
<evidence type="ECO:0000256" key="6">
    <source>
        <dbReference type="ARBA" id="ARBA00022692"/>
    </source>
</evidence>
<proteinExistence type="inferred from homology"/>